<dbReference type="InterPro" id="IPR010734">
    <property type="entry name" value="Copine_C"/>
</dbReference>
<dbReference type="PROSITE" id="PS50004">
    <property type="entry name" value="C2"/>
    <property type="match status" value="2"/>
</dbReference>
<dbReference type="InterPro" id="IPR000008">
    <property type="entry name" value="C2_dom"/>
</dbReference>
<evidence type="ECO:0000313" key="6">
    <source>
        <dbReference type="Proteomes" id="UP000193920"/>
    </source>
</evidence>
<dbReference type="CDD" id="cd04047">
    <property type="entry name" value="C2B_Copine"/>
    <property type="match status" value="1"/>
</dbReference>
<name>A0A1Y1ZKH4_9FUNG</name>
<feature type="domain" description="VWFA" evidence="4">
    <location>
        <begin position="329"/>
        <end position="560"/>
    </location>
</feature>
<dbReference type="PROSITE" id="PS50234">
    <property type="entry name" value="VWFA"/>
    <property type="match status" value="1"/>
</dbReference>
<dbReference type="GO" id="GO:0005886">
    <property type="term" value="C:plasma membrane"/>
    <property type="evidence" value="ECO:0007669"/>
    <property type="project" value="TreeGrafter"/>
</dbReference>
<dbReference type="SMART" id="SM00327">
    <property type="entry name" value="VWA"/>
    <property type="match status" value="1"/>
</dbReference>
<dbReference type="Proteomes" id="UP000193920">
    <property type="component" value="Unassembled WGS sequence"/>
</dbReference>
<comment type="similarity">
    <text evidence="1">Belongs to the copine family.</text>
</comment>
<dbReference type="EMBL" id="MCOG01000390">
    <property type="protein sequence ID" value="ORY10694.1"/>
    <property type="molecule type" value="Genomic_DNA"/>
</dbReference>
<sequence>MTTETETTNVSTGPETIEFNNKYSNVEGVTYSPNAKVEIKLTCENLPNKPNAKIYVFFEEKVYTSGIPESKWILVGNTETANNCANPNFAKSFIFEYYFQYIQNLRFVVLDMDGKNDGFLNNEFIGYVEKSIGELMVNSKENKCTYEINSTIPYGMRFKEKKHNTKDARMIITIEEVINTAVHAFFNISCKDLDKKDILGKSDPYFVISKQLENGTWSKVYTSKIRKNTLNPVWKNASIDLVRLNSGNDEKLLKFEVYDWDKYTNPDFIGKFEADFKTVQSQKTFELINEKKKEKKDDYKNSGIFTFESINFTEGFSFSTFPLHGTEIAVNFAIDFTSSNGTPREEFSLHKIIDQADLTNFNSLNQYQKAITAIGKVLETYDTNKKFGVYGYGAQFKGSEIMKFDYPLNGNEIEPNVDGIQGVLDIYYKTLEDVKLGFPTNFAPIIRKICSKVKRNGCTKVDEEIVLNQYTILTIITDGEINDMKETMEEIQKASELPISIIIVGVGDFDFSSMERLDGDSSKRMRDIVQFIPLNKYISNPEILASETLAEIPRQFYEFININKCVPPDFEEGM</sequence>
<dbReference type="InterPro" id="IPR002035">
    <property type="entry name" value="VWF_A"/>
</dbReference>
<dbReference type="InterPro" id="IPR045052">
    <property type="entry name" value="Copine"/>
</dbReference>
<dbReference type="Gene3D" id="3.40.50.410">
    <property type="entry name" value="von Willebrand factor, type A domain"/>
    <property type="match status" value="1"/>
</dbReference>
<dbReference type="Gene3D" id="2.60.40.150">
    <property type="entry name" value="C2 domain"/>
    <property type="match status" value="2"/>
</dbReference>
<gene>
    <name evidence="5" type="ORF">LY90DRAFT_677966</name>
</gene>
<dbReference type="GO" id="GO:0071277">
    <property type="term" value="P:cellular response to calcium ion"/>
    <property type="evidence" value="ECO:0007669"/>
    <property type="project" value="TreeGrafter"/>
</dbReference>
<dbReference type="PANTHER" id="PTHR10857">
    <property type="entry name" value="COPINE"/>
    <property type="match status" value="1"/>
</dbReference>
<dbReference type="InterPro" id="IPR037768">
    <property type="entry name" value="C2B_Copine"/>
</dbReference>
<comment type="caution">
    <text evidence="5">The sequence shown here is derived from an EMBL/GenBank/DDBJ whole genome shotgun (WGS) entry which is preliminary data.</text>
</comment>
<reference evidence="5 6" key="1">
    <citation type="submission" date="2016-08" db="EMBL/GenBank/DDBJ databases">
        <title>A Parts List for Fungal Cellulosomes Revealed by Comparative Genomics.</title>
        <authorList>
            <consortium name="DOE Joint Genome Institute"/>
            <person name="Haitjema C.H."/>
            <person name="Gilmore S.P."/>
            <person name="Henske J.K."/>
            <person name="Solomon K.V."/>
            <person name="De Groot R."/>
            <person name="Kuo A."/>
            <person name="Mondo S.J."/>
            <person name="Salamov A.A."/>
            <person name="Labutti K."/>
            <person name="Zhao Z."/>
            <person name="Chiniquy J."/>
            <person name="Barry K."/>
            <person name="Brewer H.M."/>
            <person name="Purvine S.O."/>
            <person name="Wright A.T."/>
            <person name="Boxma B."/>
            <person name="Van Alen T."/>
            <person name="Hackstein J.H."/>
            <person name="Baker S.E."/>
            <person name="Grigoriev I.V."/>
            <person name="O'Malley M.A."/>
        </authorList>
    </citation>
    <scope>NUCLEOTIDE SEQUENCE [LARGE SCALE GENOMIC DNA]</scope>
    <source>
        <strain evidence="5 6">G1</strain>
    </source>
</reference>
<proteinExistence type="inferred from homology"/>
<dbReference type="STRING" id="1754190.A0A1Y1ZKH4"/>
<dbReference type="GO" id="GO:0005544">
    <property type="term" value="F:calcium-dependent phospholipid binding"/>
    <property type="evidence" value="ECO:0007669"/>
    <property type="project" value="InterPro"/>
</dbReference>
<dbReference type="SUPFAM" id="SSF49562">
    <property type="entry name" value="C2 domain (Calcium/lipid-binding domain, CaLB)"/>
    <property type="match status" value="2"/>
</dbReference>
<keyword evidence="6" id="KW-1185">Reference proteome</keyword>
<evidence type="ECO:0000256" key="2">
    <source>
        <dbReference type="ARBA" id="ARBA00022737"/>
    </source>
</evidence>
<evidence type="ECO:0000256" key="1">
    <source>
        <dbReference type="ARBA" id="ARBA00009048"/>
    </source>
</evidence>
<accession>A0A1Y1ZKH4</accession>
<dbReference type="SUPFAM" id="SSF53300">
    <property type="entry name" value="vWA-like"/>
    <property type="match status" value="1"/>
</dbReference>
<keyword evidence="2" id="KW-0677">Repeat</keyword>
<feature type="domain" description="C2" evidence="3">
    <location>
        <begin position="164"/>
        <end position="289"/>
    </location>
</feature>
<dbReference type="Pfam" id="PF07002">
    <property type="entry name" value="Copine"/>
    <property type="match status" value="1"/>
</dbReference>
<dbReference type="SMART" id="SM00239">
    <property type="entry name" value="C2"/>
    <property type="match status" value="2"/>
</dbReference>
<dbReference type="AlphaFoldDB" id="A0A1Y1ZKH4"/>
<dbReference type="OrthoDB" id="419768at2759"/>
<feature type="domain" description="C2" evidence="3">
    <location>
        <begin position="13"/>
        <end position="145"/>
    </location>
</feature>
<organism evidence="5 6">
    <name type="scientific">Neocallimastix californiae</name>
    <dbReference type="NCBI Taxonomy" id="1754190"/>
    <lineage>
        <taxon>Eukaryota</taxon>
        <taxon>Fungi</taxon>
        <taxon>Fungi incertae sedis</taxon>
        <taxon>Chytridiomycota</taxon>
        <taxon>Chytridiomycota incertae sedis</taxon>
        <taxon>Neocallimastigomycetes</taxon>
        <taxon>Neocallimastigales</taxon>
        <taxon>Neocallimastigaceae</taxon>
        <taxon>Neocallimastix</taxon>
    </lineage>
</organism>
<dbReference type="InterPro" id="IPR035892">
    <property type="entry name" value="C2_domain_sf"/>
</dbReference>
<evidence type="ECO:0000259" key="4">
    <source>
        <dbReference type="PROSITE" id="PS50234"/>
    </source>
</evidence>
<evidence type="ECO:0000313" key="5">
    <source>
        <dbReference type="EMBL" id="ORY10694.1"/>
    </source>
</evidence>
<dbReference type="InterPro" id="IPR036465">
    <property type="entry name" value="vWFA_dom_sf"/>
</dbReference>
<protein>
    <submittedName>
        <fullName evidence="5">Copine-domain-containing protein</fullName>
    </submittedName>
</protein>
<dbReference type="Pfam" id="PF00168">
    <property type="entry name" value="C2"/>
    <property type="match status" value="2"/>
</dbReference>
<dbReference type="PANTHER" id="PTHR10857:SF106">
    <property type="entry name" value="C2 DOMAIN-CONTAINING PROTEIN"/>
    <property type="match status" value="1"/>
</dbReference>
<evidence type="ECO:0000259" key="3">
    <source>
        <dbReference type="PROSITE" id="PS50004"/>
    </source>
</evidence>